<evidence type="ECO:0000256" key="2">
    <source>
        <dbReference type="ARBA" id="ARBA00023002"/>
    </source>
</evidence>
<evidence type="ECO:0000256" key="4">
    <source>
        <dbReference type="RuleBase" id="RU003719"/>
    </source>
</evidence>
<feature type="domain" description="D-isomer specific 2-hydroxyacid dehydrogenase catalytic" evidence="5">
    <location>
        <begin position="12"/>
        <end position="313"/>
    </location>
</feature>
<protein>
    <submittedName>
        <fullName evidence="7">Phosphoglycerate dehydrogenase</fullName>
    </submittedName>
</protein>
<evidence type="ECO:0000259" key="5">
    <source>
        <dbReference type="Pfam" id="PF00389"/>
    </source>
</evidence>
<dbReference type="Proteomes" id="UP001290462">
    <property type="component" value="Unassembled WGS sequence"/>
</dbReference>
<keyword evidence="3" id="KW-0520">NAD</keyword>
<name>A0AAW9JXY9_CARML</name>
<dbReference type="Gene3D" id="3.40.50.720">
    <property type="entry name" value="NAD(P)-binding Rossmann-like Domain"/>
    <property type="match status" value="2"/>
</dbReference>
<evidence type="ECO:0000313" key="8">
    <source>
        <dbReference type="Proteomes" id="UP001290462"/>
    </source>
</evidence>
<evidence type="ECO:0000256" key="3">
    <source>
        <dbReference type="ARBA" id="ARBA00023027"/>
    </source>
</evidence>
<dbReference type="GO" id="GO:0016616">
    <property type="term" value="F:oxidoreductase activity, acting on the CH-OH group of donors, NAD or NADP as acceptor"/>
    <property type="evidence" value="ECO:0007669"/>
    <property type="project" value="InterPro"/>
</dbReference>
<evidence type="ECO:0000259" key="6">
    <source>
        <dbReference type="Pfam" id="PF02826"/>
    </source>
</evidence>
<evidence type="ECO:0000313" key="7">
    <source>
        <dbReference type="EMBL" id="MDZ5757561.1"/>
    </source>
</evidence>
<dbReference type="EMBL" id="JAVBVO010000002">
    <property type="protein sequence ID" value="MDZ5757561.1"/>
    <property type="molecule type" value="Genomic_DNA"/>
</dbReference>
<sequence length="320" mass="35507">MKNKGIWLLQETTPEQLQRVKDLAPNYEVIDGFSDSTLNFPAADIEIVYGWSSAKSDFLLENKDSHLKWIQAKSAGVDTMNLSLLNEKNIILTNASGIHGVPIAESVFGMLLADTRGIKKAINQQTNKVWSQTESLVELKGKTMMIIGMGQVGKEVARLAQAFGLNVIGVNRSGNPVTEVSEIIKQDQIPKHIKRADFVVNILPLTSETTNYYDDSFFTSMKKGAGFINVGRGPSVDTDALIRQIKNGQIGFAGLDVFKEEPLAKDSPLWDLPEVLITPHISGVAEHFKKRLFAIFEENLTAYVAGEELPRNVIDYKHNY</sequence>
<dbReference type="Pfam" id="PF02826">
    <property type="entry name" value="2-Hacid_dh_C"/>
    <property type="match status" value="1"/>
</dbReference>
<dbReference type="InterPro" id="IPR006140">
    <property type="entry name" value="D-isomer_DH_NAD-bd"/>
</dbReference>
<evidence type="ECO:0000256" key="1">
    <source>
        <dbReference type="ARBA" id="ARBA00005854"/>
    </source>
</evidence>
<dbReference type="PANTHER" id="PTHR43333">
    <property type="entry name" value="2-HACID_DH_C DOMAIN-CONTAINING PROTEIN"/>
    <property type="match status" value="1"/>
</dbReference>
<dbReference type="GO" id="GO:0051287">
    <property type="term" value="F:NAD binding"/>
    <property type="evidence" value="ECO:0007669"/>
    <property type="project" value="InterPro"/>
</dbReference>
<dbReference type="RefSeq" id="WP_322808452.1">
    <property type="nucleotide sequence ID" value="NZ_JAVBVO010000002.1"/>
</dbReference>
<dbReference type="SUPFAM" id="SSF52283">
    <property type="entry name" value="Formate/glycerate dehydrogenase catalytic domain-like"/>
    <property type="match status" value="1"/>
</dbReference>
<feature type="domain" description="D-isomer specific 2-hydroxyacid dehydrogenase NAD-binding" evidence="6">
    <location>
        <begin position="108"/>
        <end position="282"/>
    </location>
</feature>
<dbReference type="AlphaFoldDB" id="A0AAW9JXY9"/>
<gene>
    <name evidence="7" type="ORF">RAK27_02710</name>
</gene>
<dbReference type="CDD" id="cd12155">
    <property type="entry name" value="PGDH_1"/>
    <property type="match status" value="1"/>
</dbReference>
<dbReference type="FunFam" id="3.40.50.720:FF:000363">
    <property type="entry name" value="D-isomer specific 2-hydroxyacid dehydrogenase"/>
    <property type="match status" value="1"/>
</dbReference>
<comment type="caution">
    <text evidence="7">The sequence shown here is derived from an EMBL/GenBank/DDBJ whole genome shotgun (WGS) entry which is preliminary data.</text>
</comment>
<comment type="similarity">
    <text evidence="1 4">Belongs to the D-isomer specific 2-hydroxyacid dehydrogenase family.</text>
</comment>
<dbReference type="InterPro" id="IPR006139">
    <property type="entry name" value="D-isomer_2_OHA_DH_cat_dom"/>
</dbReference>
<dbReference type="Pfam" id="PF00389">
    <property type="entry name" value="2-Hacid_dh"/>
    <property type="match status" value="1"/>
</dbReference>
<keyword evidence="2 4" id="KW-0560">Oxidoreductase</keyword>
<dbReference type="PANTHER" id="PTHR43333:SF1">
    <property type="entry name" value="D-ISOMER SPECIFIC 2-HYDROXYACID DEHYDROGENASE NAD-BINDING DOMAIN-CONTAINING PROTEIN"/>
    <property type="match status" value="1"/>
</dbReference>
<organism evidence="7 8">
    <name type="scientific">Carnobacterium maltaromaticum</name>
    <name type="common">Carnobacterium piscicola</name>
    <dbReference type="NCBI Taxonomy" id="2751"/>
    <lineage>
        <taxon>Bacteria</taxon>
        <taxon>Bacillati</taxon>
        <taxon>Bacillota</taxon>
        <taxon>Bacilli</taxon>
        <taxon>Lactobacillales</taxon>
        <taxon>Carnobacteriaceae</taxon>
        <taxon>Carnobacterium</taxon>
    </lineage>
</organism>
<dbReference type="InterPro" id="IPR036291">
    <property type="entry name" value="NAD(P)-bd_dom_sf"/>
</dbReference>
<proteinExistence type="inferred from homology"/>
<reference evidence="7" key="1">
    <citation type="submission" date="2023-08" db="EMBL/GenBank/DDBJ databases">
        <title>Genomic characterization of piscicolin 126 produced by Carnobacterium maltaromaticum CM22 strain isolated from salmon (Salmo salar).</title>
        <authorList>
            <person name="Gonzalez-Gragera E."/>
            <person name="Garcia-Lopez J.D."/>
            <person name="Teso-Perez C."/>
            <person name="Gimenez-Hernandez I."/>
            <person name="Peralta-Sanchez J.M."/>
            <person name="Valdivia E."/>
            <person name="Montalban-Lopez M."/>
            <person name="Martin-Platero A.M."/>
            <person name="Banos A."/>
            <person name="Martinez-Bueno M."/>
        </authorList>
    </citation>
    <scope>NUCLEOTIDE SEQUENCE</scope>
    <source>
        <strain evidence="7">CM22</strain>
    </source>
</reference>
<dbReference type="SUPFAM" id="SSF51735">
    <property type="entry name" value="NAD(P)-binding Rossmann-fold domains"/>
    <property type="match status" value="1"/>
</dbReference>
<accession>A0AAW9JXY9</accession>